<keyword evidence="2" id="KW-1185">Reference proteome</keyword>
<dbReference type="RefSeq" id="WP_290140621.1">
    <property type="nucleotide sequence ID" value="NZ_CP101620.1"/>
</dbReference>
<name>A0ABY5I3Z6_9FIRM</name>
<protein>
    <recommendedName>
        <fullName evidence="3">Glycylpeptide N-tetradecanoyltransferase</fullName>
    </recommendedName>
</protein>
<reference evidence="1" key="1">
    <citation type="submission" date="2022-07" db="EMBL/GenBank/DDBJ databases">
        <title>Faecal culturing of patients with breast cancer.</title>
        <authorList>
            <person name="Teng N.M.Y."/>
            <person name="Kiu R."/>
            <person name="Evans R."/>
            <person name="Baker D.J."/>
            <person name="Zenner C."/>
            <person name="Robinson S.D."/>
            <person name="Hall L.J."/>
        </authorList>
    </citation>
    <scope>NUCLEOTIDE SEQUENCE</scope>
    <source>
        <strain evidence="1">LH1062</strain>
    </source>
</reference>
<proteinExistence type="predicted"/>
<organism evidence="1 2">
    <name type="scientific">Allocoprobacillus halotolerans</name>
    <dbReference type="NCBI Taxonomy" id="2944914"/>
    <lineage>
        <taxon>Bacteria</taxon>
        <taxon>Bacillati</taxon>
        <taxon>Bacillota</taxon>
        <taxon>Erysipelotrichia</taxon>
        <taxon>Erysipelotrichales</taxon>
        <taxon>Erysipelotrichaceae</taxon>
        <taxon>Allocoprobacillus</taxon>
    </lineage>
</organism>
<evidence type="ECO:0008006" key="3">
    <source>
        <dbReference type="Google" id="ProtNLM"/>
    </source>
</evidence>
<evidence type="ECO:0000313" key="1">
    <source>
        <dbReference type="EMBL" id="UTY39502.1"/>
    </source>
</evidence>
<accession>A0ABY5I3Z6</accession>
<gene>
    <name evidence="1" type="ORF">NMU03_01315</name>
</gene>
<dbReference type="Proteomes" id="UP001060112">
    <property type="component" value="Chromosome"/>
</dbReference>
<evidence type="ECO:0000313" key="2">
    <source>
        <dbReference type="Proteomes" id="UP001060112"/>
    </source>
</evidence>
<sequence length="291" mass="34535">MRIDKISNEFIIKRVNKTSDEDYIKALKIYNDTTPYEIKTNSNEITYWIQKSRENNNPFEVIAFVLYFNDKVIGLSMTTYLKNSKIVIDEYLATYDQFRVNTVFLIYFSLIQNYYSTNNFNVSYYVTEISNKEDGKAINKESRISIKILCLEDFGKIDAPYYVLPLGLDNYESSFQAFLYIKSNDNMPLMNNVTYLNIVHSIYYDYFYNWYMPLMTPENLDVYKNQIDIFYDKIQNNLLKNKTSNVKILTNACSVLENYKDDTSGALPQIRSKKEILLFYLHSLFYCHYLL</sequence>
<dbReference type="EMBL" id="CP101620">
    <property type="protein sequence ID" value="UTY39502.1"/>
    <property type="molecule type" value="Genomic_DNA"/>
</dbReference>